<comment type="pathway">
    <text evidence="3">Lipid metabolism.</text>
</comment>
<comment type="similarity">
    <text evidence="4 18">Belongs to the sterol desaturase family. SCS7 subfamily.</text>
</comment>
<feature type="binding site" evidence="19">
    <location>
        <position position="324"/>
    </location>
    <ligand>
        <name>Zn(2+)</name>
        <dbReference type="ChEBI" id="CHEBI:29105"/>
        <label>1</label>
    </ligand>
</feature>
<organism evidence="23 24">
    <name type="scientific">Sistotremastrum niveocremeum HHB9708</name>
    <dbReference type="NCBI Taxonomy" id="1314777"/>
    <lineage>
        <taxon>Eukaryota</taxon>
        <taxon>Fungi</taxon>
        <taxon>Dikarya</taxon>
        <taxon>Basidiomycota</taxon>
        <taxon>Agaricomycotina</taxon>
        <taxon>Agaricomycetes</taxon>
        <taxon>Sistotremastrales</taxon>
        <taxon>Sistotremastraceae</taxon>
        <taxon>Sertulicium</taxon>
        <taxon>Sertulicium niveocremeum</taxon>
    </lineage>
</organism>
<dbReference type="PROSITE" id="PS00191">
    <property type="entry name" value="CYTOCHROME_B5_1"/>
    <property type="match status" value="1"/>
</dbReference>
<dbReference type="Gene3D" id="3.10.120.10">
    <property type="entry name" value="Cytochrome b5-like heme/steroid binding domain"/>
    <property type="match status" value="1"/>
</dbReference>
<dbReference type="GO" id="GO:0005789">
    <property type="term" value="C:endoplasmic reticulum membrane"/>
    <property type="evidence" value="ECO:0007669"/>
    <property type="project" value="UniProtKB-SubCell"/>
</dbReference>
<dbReference type="EC" id="1.-.-.-" evidence="18"/>
<protein>
    <recommendedName>
        <fullName evidence="18">Ceramide very long chain fatty acid hydroxylase</fullName>
        <ecNumber evidence="18">1.-.-.-</ecNumber>
    </recommendedName>
</protein>
<keyword evidence="13 18" id="KW-0560">Oxidoreductase</keyword>
<keyword evidence="8 18" id="KW-0479">Metal-binding</keyword>
<evidence type="ECO:0000256" key="11">
    <source>
        <dbReference type="ARBA" id="ARBA00022833"/>
    </source>
</evidence>
<dbReference type="OrthoDB" id="2204368at2759"/>
<dbReference type="PROSITE" id="PS50255">
    <property type="entry name" value="CYTOCHROME_B5_2"/>
    <property type="match status" value="1"/>
</dbReference>
<evidence type="ECO:0000256" key="17">
    <source>
        <dbReference type="ARBA" id="ARBA00023160"/>
    </source>
</evidence>
<feature type="binding site" evidence="19">
    <location>
        <position position="238"/>
    </location>
    <ligand>
        <name>Zn(2+)</name>
        <dbReference type="ChEBI" id="CHEBI:29105"/>
        <label>1</label>
    </ligand>
</feature>
<feature type="transmembrane region" description="Helical" evidence="21">
    <location>
        <begin position="168"/>
        <end position="186"/>
    </location>
</feature>
<evidence type="ECO:0000313" key="23">
    <source>
        <dbReference type="EMBL" id="KZS97154.1"/>
    </source>
</evidence>
<evidence type="ECO:0000256" key="1">
    <source>
        <dbReference type="ARBA" id="ARBA00004477"/>
    </source>
</evidence>
<dbReference type="PRINTS" id="PR00363">
    <property type="entry name" value="CYTOCHROMEB5"/>
</dbReference>
<dbReference type="InterPro" id="IPR018506">
    <property type="entry name" value="Cyt_B5_heme-BS"/>
</dbReference>
<evidence type="ECO:0000256" key="6">
    <source>
        <dbReference type="ARBA" id="ARBA00022617"/>
    </source>
</evidence>
<evidence type="ECO:0000256" key="19">
    <source>
        <dbReference type="PIRSR" id="PIRSR005149-1"/>
    </source>
</evidence>
<keyword evidence="7 21" id="KW-0812">Transmembrane</keyword>
<proteinExistence type="inferred from homology"/>
<evidence type="ECO:0000256" key="20">
    <source>
        <dbReference type="PIRSR" id="PIRSR005149-50"/>
    </source>
</evidence>
<dbReference type="EMBL" id="KV419397">
    <property type="protein sequence ID" value="KZS97154.1"/>
    <property type="molecule type" value="Genomic_DNA"/>
</dbReference>
<comment type="function">
    <text evidence="18">Ceramide hydroxylase involved in the hydroxylation of sphingolipid-associated very long chain fatty acids. Postulated to hydroxylate the very long chain fatty acid of dihydroceramides and phytoceramides at C-2.</text>
</comment>
<feature type="binding site" evidence="19">
    <location>
        <position position="339"/>
    </location>
    <ligand>
        <name>Zn(2+)</name>
        <dbReference type="ChEBI" id="CHEBI:29105"/>
        <label>1</label>
    </ligand>
</feature>
<feature type="domain" description="Cytochrome b5 heme-binding" evidence="22">
    <location>
        <begin position="8"/>
        <end position="87"/>
    </location>
</feature>
<comment type="cofactor">
    <cofactor evidence="20">
        <name>Fe cation</name>
        <dbReference type="ChEBI" id="CHEBI:24875"/>
    </cofactor>
</comment>
<name>A0A164YQZ6_9AGAM</name>
<sequence length="370" mass="42950">MSNADDKTRFYAADYVATHNARTDCWVTYKQNVYDLTGFLDDHPGGHEIILRHGGKDVEESMRDADEHEHTQAAYNLLDSFVIGRLITEAVMPKEDGVAPEKLHFGTRNTETDWDKCQFLDISKPLVRQVWEGNFNKAFYMQQVHQPRHSAHSARMFESDYLEVFTRTSWYIVPLFWSPVAFYFFIRSSLQFTDIHLPLLWIPQYADLASILPASTLKTLLSFFFGNFLWTILEYGTHRLFFHIDDWLPDSRIFLTAHFMMHGIHHFLPMDRLRLVMPPPMLIILSLPIATLAHLILGAPIANGVISGAFAFYIIYDCLHYALHHSKLPAYLRDMKKYHLAHHYMNHELGFGVTSKLWDIVFGTKLVLQA</sequence>
<feature type="binding site" evidence="19">
    <location>
        <position position="342"/>
    </location>
    <ligand>
        <name>Zn(2+)</name>
        <dbReference type="ChEBI" id="CHEBI:29105"/>
        <label>1</label>
    </ligand>
</feature>
<feature type="binding site" evidence="19">
    <location>
        <position position="265"/>
    </location>
    <ligand>
        <name>Zn(2+)</name>
        <dbReference type="ChEBI" id="CHEBI:29105"/>
        <label>1</label>
    </ligand>
</feature>
<reference evidence="23 24" key="1">
    <citation type="journal article" date="2016" name="Mol. Biol. Evol.">
        <title>Comparative Genomics of Early-Diverging Mushroom-Forming Fungi Provides Insights into the Origins of Lignocellulose Decay Capabilities.</title>
        <authorList>
            <person name="Nagy L.G."/>
            <person name="Riley R."/>
            <person name="Tritt A."/>
            <person name="Adam C."/>
            <person name="Daum C."/>
            <person name="Floudas D."/>
            <person name="Sun H."/>
            <person name="Yadav J.S."/>
            <person name="Pangilinan J."/>
            <person name="Larsson K.H."/>
            <person name="Matsuura K."/>
            <person name="Barry K."/>
            <person name="Labutti K."/>
            <person name="Kuo R."/>
            <person name="Ohm R.A."/>
            <person name="Bhattacharya S.S."/>
            <person name="Shirouzu T."/>
            <person name="Yoshinaga Y."/>
            <person name="Martin F.M."/>
            <person name="Grigoriev I.V."/>
            <person name="Hibbett D.S."/>
        </authorList>
    </citation>
    <scope>NUCLEOTIDE SEQUENCE [LARGE SCALE GENOMIC DNA]</scope>
    <source>
        <strain evidence="23 24">HHB9708</strain>
    </source>
</reference>
<evidence type="ECO:0000256" key="16">
    <source>
        <dbReference type="ARBA" id="ARBA00023136"/>
    </source>
</evidence>
<dbReference type="PIRSF" id="PIRSF005149">
    <property type="entry name" value="IPC-B_HD"/>
    <property type="match status" value="1"/>
</dbReference>
<feature type="binding site" description="axial binding residue" evidence="20">
    <location>
        <position position="70"/>
    </location>
    <ligand>
        <name>heme</name>
        <dbReference type="ChEBI" id="CHEBI:30413"/>
    </ligand>
    <ligandPart>
        <name>Fe</name>
        <dbReference type="ChEBI" id="CHEBI:18248"/>
    </ligandPart>
</feature>
<feature type="binding site" evidence="19">
    <location>
        <position position="343"/>
    </location>
    <ligand>
        <name>Zn(2+)</name>
        <dbReference type="ChEBI" id="CHEBI:29105"/>
        <label>1</label>
    </ligand>
</feature>
<evidence type="ECO:0000256" key="18">
    <source>
        <dbReference type="PIRNR" id="PIRNR005149"/>
    </source>
</evidence>
<evidence type="ECO:0000256" key="9">
    <source>
        <dbReference type="ARBA" id="ARBA00022824"/>
    </source>
</evidence>
<evidence type="ECO:0000256" key="13">
    <source>
        <dbReference type="ARBA" id="ARBA00023002"/>
    </source>
</evidence>
<accession>A0A164YQZ6</accession>
<dbReference type="GO" id="GO:0006633">
    <property type="term" value="P:fatty acid biosynthetic process"/>
    <property type="evidence" value="ECO:0007669"/>
    <property type="project" value="UniProtKB-KW"/>
</dbReference>
<evidence type="ECO:0000256" key="7">
    <source>
        <dbReference type="ARBA" id="ARBA00022692"/>
    </source>
</evidence>
<dbReference type="InterPro" id="IPR036400">
    <property type="entry name" value="Cyt_B5-like_heme/steroid_sf"/>
</dbReference>
<feature type="binding site" evidence="19">
    <location>
        <position position="262"/>
    </location>
    <ligand>
        <name>Zn(2+)</name>
        <dbReference type="ChEBI" id="CHEBI:29105"/>
        <label>1</label>
    </ligand>
</feature>
<keyword evidence="17 18" id="KW-0275">Fatty acid biosynthesis</keyword>
<keyword evidence="12 21" id="KW-1133">Transmembrane helix</keyword>
<dbReference type="AlphaFoldDB" id="A0A164YQZ6"/>
<keyword evidence="14 18" id="KW-0408">Iron</keyword>
<keyword evidence="6 20" id="KW-0349">Heme</keyword>
<dbReference type="PANTHER" id="PTHR12863">
    <property type="entry name" value="FATTY ACID HYDROXYLASE"/>
    <property type="match status" value="1"/>
</dbReference>
<dbReference type="PANTHER" id="PTHR12863:SF1">
    <property type="entry name" value="FATTY ACID 2-HYDROXYLASE"/>
    <property type="match status" value="1"/>
</dbReference>
<dbReference type="GO" id="GO:0020037">
    <property type="term" value="F:heme binding"/>
    <property type="evidence" value="ECO:0007669"/>
    <property type="project" value="InterPro"/>
</dbReference>
<dbReference type="SMART" id="SM01117">
    <property type="entry name" value="Cyt-b5"/>
    <property type="match status" value="1"/>
</dbReference>
<evidence type="ECO:0000313" key="24">
    <source>
        <dbReference type="Proteomes" id="UP000076722"/>
    </source>
</evidence>
<comment type="subcellular location">
    <subcellularLocation>
        <location evidence="1">Endoplasmic reticulum membrane</location>
        <topology evidence="1">Multi-pass membrane protein</topology>
    </subcellularLocation>
</comment>
<comment type="pathway">
    <text evidence="2">Sphingolipid metabolism.</text>
</comment>
<keyword evidence="11 19" id="KW-0862">Zinc</keyword>
<feature type="binding site" evidence="19">
    <location>
        <position position="320"/>
    </location>
    <ligand>
        <name>Zn(2+)</name>
        <dbReference type="ChEBI" id="CHEBI:29105"/>
        <label>1</label>
    </ligand>
</feature>
<feature type="binding site" evidence="19">
    <location>
        <position position="243"/>
    </location>
    <ligand>
        <name>Zn(2+)</name>
        <dbReference type="ChEBI" id="CHEBI:29105"/>
        <label>1</label>
    </ligand>
</feature>
<evidence type="ECO:0000256" key="10">
    <source>
        <dbReference type="ARBA" id="ARBA00022832"/>
    </source>
</evidence>
<dbReference type="InterPro" id="IPR014430">
    <property type="entry name" value="Scs7"/>
</dbReference>
<feature type="transmembrane region" description="Helical" evidence="21">
    <location>
        <begin position="305"/>
        <end position="323"/>
    </location>
</feature>
<keyword evidence="15 18" id="KW-0443">Lipid metabolism</keyword>
<dbReference type="GO" id="GO:0005506">
    <property type="term" value="F:iron ion binding"/>
    <property type="evidence" value="ECO:0007669"/>
    <property type="project" value="UniProtKB-UniRule"/>
</dbReference>
<dbReference type="Pfam" id="PF00173">
    <property type="entry name" value="Cyt-b5"/>
    <property type="match status" value="1"/>
</dbReference>
<dbReference type="Proteomes" id="UP000076722">
    <property type="component" value="Unassembled WGS sequence"/>
</dbReference>
<evidence type="ECO:0000259" key="22">
    <source>
        <dbReference type="PROSITE" id="PS50255"/>
    </source>
</evidence>
<keyword evidence="5 18" id="KW-0444">Lipid biosynthesis</keyword>
<gene>
    <name evidence="23" type="ORF">SISNIDRAFT_482090</name>
</gene>
<keyword evidence="16 18" id="KW-0472">Membrane</keyword>
<keyword evidence="10 18" id="KW-0276">Fatty acid metabolism</keyword>
<evidence type="ECO:0000256" key="21">
    <source>
        <dbReference type="SAM" id="Phobius"/>
    </source>
</evidence>
<evidence type="ECO:0000256" key="3">
    <source>
        <dbReference type="ARBA" id="ARBA00005189"/>
    </source>
</evidence>
<dbReference type="Pfam" id="PF04116">
    <property type="entry name" value="FA_hydroxylase"/>
    <property type="match status" value="1"/>
</dbReference>
<feature type="transmembrane region" description="Helical" evidence="21">
    <location>
        <begin position="281"/>
        <end position="299"/>
    </location>
</feature>
<evidence type="ECO:0000256" key="15">
    <source>
        <dbReference type="ARBA" id="ARBA00023098"/>
    </source>
</evidence>
<evidence type="ECO:0000256" key="4">
    <source>
        <dbReference type="ARBA" id="ARBA00005747"/>
    </source>
</evidence>
<dbReference type="SUPFAM" id="SSF55856">
    <property type="entry name" value="Cytochrome b5-like heme/steroid binding domain"/>
    <property type="match status" value="1"/>
</dbReference>
<evidence type="ECO:0000256" key="14">
    <source>
        <dbReference type="ARBA" id="ARBA00023004"/>
    </source>
</evidence>
<comment type="cofactor">
    <cofactor evidence="18 19">
        <name>Zn(2+)</name>
        <dbReference type="ChEBI" id="CHEBI:29105"/>
    </cofactor>
    <text evidence="18 19">Binds 2 Zn(2+) ions per subunit that likely form a catalytic dimetal center.</text>
</comment>
<feature type="binding site" evidence="19">
    <location>
        <position position="266"/>
    </location>
    <ligand>
        <name>Zn(2+)</name>
        <dbReference type="ChEBI" id="CHEBI:29105"/>
        <label>1</label>
    </ligand>
</feature>
<evidence type="ECO:0000256" key="2">
    <source>
        <dbReference type="ARBA" id="ARBA00004991"/>
    </source>
</evidence>
<evidence type="ECO:0000256" key="12">
    <source>
        <dbReference type="ARBA" id="ARBA00022989"/>
    </source>
</evidence>
<dbReference type="GO" id="GO:0080132">
    <property type="term" value="F:fatty acid 2-hydroxylase activity"/>
    <property type="evidence" value="ECO:0007669"/>
    <property type="project" value="InterPro"/>
</dbReference>
<feature type="transmembrane region" description="Helical" evidence="21">
    <location>
        <begin position="207"/>
        <end position="233"/>
    </location>
</feature>
<dbReference type="InterPro" id="IPR006694">
    <property type="entry name" value="Fatty_acid_hydroxylase"/>
</dbReference>
<keyword evidence="9 18" id="KW-0256">Endoplasmic reticulum</keyword>
<evidence type="ECO:0000256" key="8">
    <source>
        <dbReference type="ARBA" id="ARBA00022723"/>
    </source>
</evidence>
<dbReference type="STRING" id="1314777.A0A164YQZ6"/>
<feature type="binding site" description="axial binding residue" evidence="20">
    <location>
        <position position="43"/>
    </location>
    <ligand>
        <name>heme</name>
        <dbReference type="ChEBI" id="CHEBI:30413"/>
    </ligand>
    <ligandPart>
        <name>Fe</name>
        <dbReference type="ChEBI" id="CHEBI:18248"/>
    </ligandPart>
</feature>
<dbReference type="FunFam" id="3.10.120.10:FF:000007">
    <property type="entry name" value="Sulfite oxidase, mitochondrial"/>
    <property type="match status" value="1"/>
</dbReference>
<evidence type="ECO:0000256" key="5">
    <source>
        <dbReference type="ARBA" id="ARBA00022516"/>
    </source>
</evidence>
<dbReference type="InterPro" id="IPR001199">
    <property type="entry name" value="Cyt_B5-like_heme/steroid-bd"/>
</dbReference>
<keyword evidence="24" id="KW-1185">Reference proteome</keyword>